<keyword evidence="1" id="KW-0812">Transmembrane</keyword>
<sequence>MFTVIQFLVPNEVKTMNIVWLLLIIILGLYIYTSPNNKFTMAWAGFTGKEG</sequence>
<dbReference type="Proteomes" id="UP000238916">
    <property type="component" value="Unassembled WGS sequence"/>
</dbReference>
<keyword evidence="1" id="KW-0472">Membrane</keyword>
<proteinExistence type="predicted"/>
<keyword evidence="1" id="KW-1133">Transmembrane helix</keyword>
<evidence type="ECO:0000313" key="2">
    <source>
        <dbReference type="EMBL" id="SPF52578.1"/>
    </source>
</evidence>
<accession>A0A2U3LL19</accession>
<feature type="transmembrane region" description="Helical" evidence="1">
    <location>
        <begin position="15"/>
        <end position="32"/>
    </location>
</feature>
<reference evidence="3" key="1">
    <citation type="submission" date="2018-02" db="EMBL/GenBank/DDBJ databases">
        <authorList>
            <person name="Hausmann B."/>
        </authorList>
    </citation>
    <scope>NUCLEOTIDE SEQUENCE [LARGE SCALE GENOMIC DNA]</scope>
    <source>
        <strain evidence="3">Peat soil MAG SbF1</strain>
    </source>
</reference>
<dbReference type="EMBL" id="OMOF01000542">
    <property type="protein sequence ID" value="SPF52578.1"/>
    <property type="molecule type" value="Genomic_DNA"/>
</dbReference>
<evidence type="ECO:0000256" key="1">
    <source>
        <dbReference type="SAM" id="Phobius"/>
    </source>
</evidence>
<name>A0A2U3LL19_9FIRM</name>
<evidence type="ECO:0000313" key="3">
    <source>
        <dbReference type="Proteomes" id="UP000238916"/>
    </source>
</evidence>
<organism evidence="2 3">
    <name type="scientific">Candidatus Desulfosporosinus infrequens</name>
    <dbReference type="NCBI Taxonomy" id="2043169"/>
    <lineage>
        <taxon>Bacteria</taxon>
        <taxon>Bacillati</taxon>
        <taxon>Bacillota</taxon>
        <taxon>Clostridia</taxon>
        <taxon>Eubacteriales</taxon>
        <taxon>Desulfitobacteriaceae</taxon>
        <taxon>Desulfosporosinus</taxon>
    </lineage>
</organism>
<dbReference type="AlphaFoldDB" id="A0A2U3LL19"/>
<protein>
    <submittedName>
        <fullName evidence="2">Uncharacterized protein</fullName>
    </submittedName>
</protein>
<gene>
    <name evidence="2" type="ORF">SBF1_5870003</name>
</gene>